<dbReference type="OrthoDB" id="2853853at2"/>
<dbReference type="PROSITE" id="PS51257">
    <property type="entry name" value="PROKAR_LIPOPROTEIN"/>
    <property type="match status" value="1"/>
</dbReference>
<name>A0A1G8H966_9BACI</name>
<keyword evidence="3" id="KW-1185">Reference proteome</keyword>
<dbReference type="InterPro" id="IPR046720">
    <property type="entry name" value="DUF6612"/>
</dbReference>
<dbReference type="Gene3D" id="2.50.20.20">
    <property type="match status" value="1"/>
</dbReference>
<evidence type="ECO:0000256" key="1">
    <source>
        <dbReference type="SAM" id="SignalP"/>
    </source>
</evidence>
<dbReference type="Proteomes" id="UP000199163">
    <property type="component" value="Unassembled WGS sequence"/>
</dbReference>
<feature type="signal peptide" evidence="1">
    <location>
        <begin position="1"/>
        <end position="21"/>
    </location>
</feature>
<dbReference type="AlphaFoldDB" id="A0A1G8H966"/>
<evidence type="ECO:0000313" key="3">
    <source>
        <dbReference type="Proteomes" id="UP000199163"/>
    </source>
</evidence>
<feature type="chain" id="PRO_5038719769" evidence="1">
    <location>
        <begin position="22"/>
        <end position="269"/>
    </location>
</feature>
<protein>
    <submittedName>
        <fullName evidence="2">Uncharacterized protein</fullName>
    </submittedName>
</protein>
<evidence type="ECO:0000313" key="2">
    <source>
        <dbReference type="EMBL" id="SDI03030.1"/>
    </source>
</evidence>
<keyword evidence="1" id="KW-0732">Signal</keyword>
<sequence length="269" mass="30979">MKIAKKAAVLAAGASVVLLSACGEEQLPEDVYKQSIEEMEQIDSVYFTHSDTLSAEQQTVSSFARGAVQYDEPLQAYIESNMNVIDVNEAVELDFRVNGDDVEVRENKEWEDHDTNADELQPLIKPTEDMRFFLEFEDEFLMKEEEEYYEVSFKGTDERHVSLVEKKLQSLGVIDGDGLGEEEQSSIQLDRIDMAAYINKDDMRLRGYDSRFTFTIELAGELQTFNETSSVRYDDYNEAEGDLETFIEEKIKEIQQEQMQAEEEEDNEE</sequence>
<gene>
    <name evidence="2" type="ORF">SAMN05192534_1194</name>
</gene>
<proteinExistence type="predicted"/>
<dbReference type="EMBL" id="FNDK01000019">
    <property type="protein sequence ID" value="SDI03030.1"/>
    <property type="molecule type" value="Genomic_DNA"/>
</dbReference>
<accession>A0A1G8H966</accession>
<reference evidence="2 3" key="1">
    <citation type="submission" date="2016-10" db="EMBL/GenBank/DDBJ databases">
        <authorList>
            <person name="de Groot N.N."/>
        </authorList>
    </citation>
    <scope>NUCLEOTIDE SEQUENCE [LARGE SCALE GENOMIC DNA]</scope>
    <source>
        <strain evidence="2 3">DSM 21632</strain>
    </source>
</reference>
<dbReference type="Pfam" id="PF20316">
    <property type="entry name" value="DUF6612"/>
    <property type="match status" value="1"/>
</dbReference>
<organism evidence="2 3">
    <name type="scientific">Alteribacillus persepolensis</name>
    <dbReference type="NCBI Taxonomy" id="568899"/>
    <lineage>
        <taxon>Bacteria</taxon>
        <taxon>Bacillati</taxon>
        <taxon>Bacillota</taxon>
        <taxon>Bacilli</taxon>
        <taxon>Bacillales</taxon>
        <taxon>Bacillaceae</taxon>
        <taxon>Alteribacillus</taxon>
    </lineage>
</organism>
<dbReference type="RefSeq" id="WP_091274944.1">
    <property type="nucleotide sequence ID" value="NZ_FNDK01000019.1"/>
</dbReference>